<dbReference type="EMBL" id="CP126101">
    <property type="protein sequence ID" value="WHY53443.1"/>
    <property type="molecule type" value="Genomic_DNA"/>
</dbReference>
<organism evidence="3 4">
    <name type="scientific">Lysinibacillus pakistanensis</name>
    <dbReference type="NCBI Taxonomy" id="759811"/>
    <lineage>
        <taxon>Bacteria</taxon>
        <taxon>Bacillati</taxon>
        <taxon>Bacillota</taxon>
        <taxon>Bacilli</taxon>
        <taxon>Bacillales</taxon>
        <taxon>Bacillaceae</taxon>
        <taxon>Lysinibacillus</taxon>
    </lineage>
</organism>
<reference evidence="3" key="1">
    <citation type="submission" date="2023-05" db="EMBL/GenBank/DDBJ databases">
        <title>Comparative genomics of Bacillaceae isolates and their secondary metabolite potential.</title>
        <authorList>
            <person name="Song L."/>
            <person name="Nielsen L.J."/>
            <person name="Mohite O."/>
            <person name="Xu X."/>
            <person name="Weber T."/>
            <person name="Kovacs A.T."/>
        </authorList>
    </citation>
    <scope>NUCLEOTIDE SEQUENCE</scope>
    <source>
        <strain evidence="3">LY1</strain>
    </source>
</reference>
<dbReference type="GO" id="GO:0006313">
    <property type="term" value="P:DNA transposition"/>
    <property type="evidence" value="ECO:0007669"/>
    <property type="project" value="InterPro"/>
</dbReference>
<keyword evidence="1" id="KW-0472">Membrane</keyword>
<dbReference type="GO" id="GO:0003677">
    <property type="term" value="F:DNA binding"/>
    <property type="evidence" value="ECO:0007669"/>
    <property type="project" value="InterPro"/>
</dbReference>
<evidence type="ECO:0000256" key="1">
    <source>
        <dbReference type="SAM" id="Phobius"/>
    </source>
</evidence>
<dbReference type="AlphaFoldDB" id="A0AAX3X2C5"/>
<evidence type="ECO:0000313" key="4">
    <source>
        <dbReference type="Proteomes" id="UP001178322"/>
    </source>
</evidence>
<evidence type="ECO:0000313" key="3">
    <source>
        <dbReference type="EMBL" id="WHY53443.1"/>
    </source>
</evidence>
<accession>A0AAX3X2C5</accession>
<name>A0AAX3X2C5_9BACI</name>
<gene>
    <name evidence="3" type="ORF">QNH24_09485</name>
</gene>
<dbReference type="Proteomes" id="UP001178322">
    <property type="component" value="Chromosome"/>
</dbReference>
<feature type="domain" description="Transposase IS4-like" evidence="2">
    <location>
        <begin position="30"/>
        <end position="119"/>
    </location>
</feature>
<dbReference type="RefSeq" id="WP_283871782.1">
    <property type="nucleotide sequence ID" value="NZ_CP126101.1"/>
</dbReference>
<dbReference type="InterPro" id="IPR002559">
    <property type="entry name" value="Transposase_11"/>
</dbReference>
<dbReference type="PANTHER" id="PTHR33258:SF1">
    <property type="entry name" value="TRANSPOSASE INSL FOR INSERTION SEQUENCE ELEMENT IS186A-RELATED"/>
    <property type="match status" value="1"/>
</dbReference>
<dbReference type="SUPFAM" id="SSF53098">
    <property type="entry name" value="Ribonuclease H-like"/>
    <property type="match status" value="1"/>
</dbReference>
<dbReference type="GO" id="GO:0004803">
    <property type="term" value="F:transposase activity"/>
    <property type="evidence" value="ECO:0007669"/>
    <property type="project" value="InterPro"/>
</dbReference>
<dbReference type="InterPro" id="IPR012337">
    <property type="entry name" value="RNaseH-like_sf"/>
</dbReference>
<sequence length="188" mass="23022">MREFPRVYLGKEEKLPTRLILYRFTKKEQQRQEYRIKRRAQTKPGQIKQKSKALSGISTLITNLPQEITAKEVVQLYRYRWQIELLFKTWKSDFKASYFRKMKQARWECHLYAELIILLISTLFSYQFRFYFWQEKQIILSERLTMRAIQPKIGILWRARDQPSWQSTLQEIERILFAIGRKRTTHKP</sequence>
<keyword evidence="1" id="KW-0812">Transmembrane</keyword>
<proteinExistence type="predicted"/>
<evidence type="ECO:0000259" key="2">
    <source>
        <dbReference type="Pfam" id="PF01609"/>
    </source>
</evidence>
<dbReference type="PANTHER" id="PTHR33258">
    <property type="entry name" value="TRANSPOSASE INSL FOR INSERTION SEQUENCE ELEMENT IS186A-RELATED"/>
    <property type="match status" value="1"/>
</dbReference>
<protein>
    <submittedName>
        <fullName evidence="3">Transposase</fullName>
    </submittedName>
</protein>
<feature type="transmembrane region" description="Helical" evidence="1">
    <location>
        <begin position="111"/>
        <end position="133"/>
    </location>
</feature>
<keyword evidence="1" id="KW-1133">Transmembrane helix</keyword>
<dbReference type="Pfam" id="PF01609">
    <property type="entry name" value="DDE_Tnp_1"/>
    <property type="match status" value="1"/>
</dbReference>
<dbReference type="Gene3D" id="3.90.350.10">
    <property type="entry name" value="Transposase Inhibitor Protein From Tn5, Chain A, domain 1"/>
    <property type="match status" value="1"/>
</dbReference>